<comment type="caution">
    <text evidence="3">The sequence shown here is derived from an EMBL/GenBank/DDBJ whole genome shotgun (WGS) entry which is preliminary data.</text>
</comment>
<dbReference type="AlphaFoldDB" id="A0A816B091"/>
<reference evidence="3" key="1">
    <citation type="submission" date="2021-02" db="EMBL/GenBank/DDBJ databases">
        <authorList>
            <person name="Nowell W R."/>
        </authorList>
    </citation>
    <scope>NUCLEOTIDE SEQUENCE</scope>
</reference>
<sequence>MEGGPLENYSINQQQQQQHLKKSNNHNEGKENKNTTTNFRGNTVCLELNQIHSNVHEGRKKTIMVENERTIAEVNHGKVRNKMSSVRKLVLSLHQSIVSFNILYGISSAH</sequence>
<evidence type="ECO:0000256" key="1">
    <source>
        <dbReference type="SAM" id="MobiDB-lite"/>
    </source>
</evidence>
<accession>A0A816B091</accession>
<evidence type="ECO:0000313" key="4">
    <source>
        <dbReference type="Proteomes" id="UP000663870"/>
    </source>
</evidence>
<protein>
    <submittedName>
        <fullName evidence="3">Uncharacterized protein</fullName>
    </submittedName>
</protein>
<gene>
    <name evidence="3" type="ORF">JXQ802_LOCUS48679</name>
    <name evidence="2" type="ORF">PYM288_LOCUS22597</name>
</gene>
<organism evidence="3 4">
    <name type="scientific">Rotaria sordida</name>
    <dbReference type="NCBI Taxonomy" id="392033"/>
    <lineage>
        <taxon>Eukaryota</taxon>
        <taxon>Metazoa</taxon>
        <taxon>Spiralia</taxon>
        <taxon>Gnathifera</taxon>
        <taxon>Rotifera</taxon>
        <taxon>Eurotatoria</taxon>
        <taxon>Bdelloidea</taxon>
        <taxon>Philodinida</taxon>
        <taxon>Philodinidae</taxon>
        <taxon>Rotaria</taxon>
    </lineage>
</organism>
<dbReference type="Proteomes" id="UP000663854">
    <property type="component" value="Unassembled WGS sequence"/>
</dbReference>
<name>A0A816B091_9BILA</name>
<dbReference type="Proteomes" id="UP000663870">
    <property type="component" value="Unassembled WGS sequence"/>
</dbReference>
<dbReference type="EMBL" id="CAJNOL010005392">
    <property type="protein sequence ID" value="CAF1604376.1"/>
    <property type="molecule type" value="Genomic_DNA"/>
</dbReference>
<dbReference type="EMBL" id="CAJNOH010000980">
    <property type="protein sequence ID" value="CAF1158274.1"/>
    <property type="molecule type" value="Genomic_DNA"/>
</dbReference>
<evidence type="ECO:0000313" key="2">
    <source>
        <dbReference type="EMBL" id="CAF1158274.1"/>
    </source>
</evidence>
<feature type="region of interest" description="Disordered" evidence="1">
    <location>
        <begin position="1"/>
        <end position="40"/>
    </location>
</feature>
<proteinExistence type="predicted"/>
<evidence type="ECO:0000313" key="3">
    <source>
        <dbReference type="EMBL" id="CAF1604376.1"/>
    </source>
</evidence>
<keyword evidence="4" id="KW-1185">Reference proteome</keyword>